<dbReference type="SUPFAM" id="SSF56112">
    <property type="entry name" value="Protein kinase-like (PK-like)"/>
    <property type="match status" value="1"/>
</dbReference>
<dbReference type="PANTHER" id="PTHR23257">
    <property type="entry name" value="SERINE-THREONINE PROTEIN KINASE"/>
    <property type="match status" value="1"/>
</dbReference>
<keyword evidence="2 3" id="KW-0067">ATP-binding</keyword>
<dbReference type="EMBL" id="DS113376">
    <property type="protein sequence ID" value="EAY08513.1"/>
    <property type="molecule type" value="Genomic_DNA"/>
</dbReference>
<feature type="domain" description="Protein kinase" evidence="4">
    <location>
        <begin position="29"/>
        <end position="279"/>
    </location>
</feature>
<reference evidence="5" key="1">
    <citation type="submission" date="2006-10" db="EMBL/GenBank/DDBJ databases">
        <authorList>
            <person name="Amadeo P."/>
            <person name="Zhao Q."/>
            <person name="Wortman J."/>
            <person name="Fraser-Liggett C."/>
            <person name="Carlton J."/>
        </authorList>
    </citation>
    <scope>NUCLEOTIDE SEQUENCE</scope>
    <source>
        <strain evidence="5">G3</strain>
    </source>
</reference>
<name>A2EFL8_TRIV3</name>
<evidence type="ECO:0000313" key="5">
    <source>
        <dbReference type="EMBL" id="EAY08513.1"/>
    </source>
</evidence>
<dbReference type="Gene3D" id="3.30.200.20">
    <property type="entry name" value="Phosphorylase Kinase, domain 1"/>
    <property type="match status" value="1"/>
</dbReference>
<dbReference type="InterPro" id="IPR050167">
    <property type="entry name" value="Ser_Thr_protein_kinase"/>
</dbReference>
<dbReference type="eggNOG" id="KOG0192">
    <property type="taxonomic scope" value="Eukaryota"/>
</dbReference>
<dbReference type="InterPro" id="IPR000719">
    <property type="entry name" value="Prot_kinase_dom"/>
</dbReference>
<dbReference type="GO" id="GO:0005524">
    <property type="term" value="F:ATP binding"/>
    <property type="evidence" value="ECO:0007669"/>
    <property type="project" value="UniProtKB-UniRule"/>
</dbReference>
<dbReference type="VEuPathDB" id="TrichDB:TVAG_487370"/>
<dbReference type="PROSITE" id="PS00108">
    <property type="entry name" value="PROTEIN_KINASE_ST"/>
    <property type="match status" value="1"/>
</dbReference>
<keyword evidence="6" id="KW-1185">Reference proteome</keyword>
<dbReference type="InterPro" id="IPR008271">
    <property type="entry name" value="Ser/Thr_kinase_AS"/>
</dbReference>
<dbReference type="PANTHER" id="PTHR23257:SF958">
    <property type="entry name" value="SERINE_THREONINE-PROTEIN KINASE WNK4"/>
    <property type="match status" value="1"/>
</dbReference>
<evidence type="ECO:0000256" key="2">
    <source>
        <dbReference type="ARBA" id="ARBA00022840"/>
    </source>
</evidence>
<dbReference type="SMR" id="A2EFL8"/>
<dbReference type="Proteomes" id="UP000001542">
    <property type="component" value="Unassembled WGS sequence"/>
</dbReference>
<dbReference type="OrthoDB" id="4062651at2759"/>
<dbReference type="VEuPathDB" id="TrichDB:TVAGG3_0520650"/>
<dbReference type="Pfam" id="PF00069">
    <property type="entry name" value="Pkinase"/>
    <property type="match status" value="1"/>
</dbReference>
<dbReference type="GO" id="GO:0004672">
    <property type="term" value="F:protein kinase activity"/>
    <property type="evidence" value="ECO:0000318"/>
    <property type="project" value="GO_Central"/>
</dbReference>
<evidence type="ECO:0000259" key="4">
    <source>
        <dbReference type="PROSITE" id="PS50011"/>
    </source>
</evidence>
<dbReference type="PROSITE" id="PS50011">
    <property type="entry name" value="PROTEIN_KINASE_DOM"/>
    <property type="match status" value="1"/>
</dbReference>
<dbReference type="GO" id="GO:0007165">
    <property type="term" value="P:signal transduction"/>
    <property type="evidence" value="ECO:0000318"/>
    <property type="project" value="GO_Central"/>
</dbReference>
<dbReference type="Gene3D" id="1.10.510.10">
    <property type="entry name" value="Transferase(Phosphotransferase) domain 1"/>
    <property type="match status" value="1"/>
</dbReference>
<reference evidence="5" key="2">
    <citation type="journal article" date="2007" name="Science">
        <title>Draft genome sequence of the sexually transmitted pathogen Trichomonas vaginalis.</title>
        <authorList>
            <person name="Carlton J.M."/>
            <person name="Hirt R.P."/>
            <person name="Silva J.C."/>
            <person name="Delcher A.L."/>
            <person name="Schatz M."/>
            <person name="Zhao Q."/>
            <person name="Wortman J.R."/>
            <person name="Bidwell S.L."/>
            <person name="Alsmark U.C.M."/>
            <person name="Besteiro S."/>
            <person name="Sicheritz-Ponten T."/>
            <person name="Noel C.J."/>
            <person name="Dacks J.B."/>
            <person name="Foster P.G."/>
            <person name="Simillion C."/>
            <person name="Van de Peer Y."/>
            <person name="Miranda-Saavedra D."/>
            <person name="Barton G.J."/>
            <person name="Westrop G.D."/>
            <person name="Mueller S."/>
            <person name="Dessi D."/>
            <person name="Fiori P.L."/>
            <person name="Ren Q."/>
            <person name="Paulsen I."/>
            <person name="Zhang H."/>
            <person name="Bastida-Corcuera F.D."/>
            <person name="Simoes-Barbosa A."/>
            <person name="Brown M.T."/>
            <person name="Hayes R.D."/>
            <person name="Mukherjee M."/>
            <person name="Okumura C.Y."/>
            <person name="Schneider R."/>
            <person name="Smith A.J."/>
            <person name="Vanacova S."/>
            <person name="Villalvazo M."/>
            <person name="Haas B.J."/>
            <person name="Pertea M."/>
            <person name="Feldblyum T.V."/>
            <person name="Utterback T.R."/>
            <person name="Shu C.L."/>
            <person name="Osoegawa K."/>
            <person name="de Jong P.J."/>
            <person name="Hrdy I."/>
            <person name="Horvathova L."/>
            <person name="Zubacova Z."/>
            <person name="Dolezal P."/>
            <person name="Malik S.B."/>
            <person name="Logsdon J.M. Jr."/>
            <person name="Henze K."/>
            <person name="Gupta A."/>
            <person name="Wang C.C."/>
            <person name="Dunne R.L."/>
            <person name="Upcroft J.A."/>
            <person name="Upcroft P."/>
            <person name="White O."/>
            <person name="Salzberg S.L."/>
            <person name="Tang P."/>
            <person name="Chiu C.-H."/>
            <person name="Lee Y.-S."/>
            <person name="Embley T.M."/>
            <person name="Coombs G.H."/>
            <person name="Mottram J.C."/>
            <person name="Tachezy J."/>
            <person name="Fraser-Liggett C.M."/>
            <person name="Johnson P.J."/>
        </authorList>
    </citation>
    <scope>NUCLEOTIDE SEQUENCE [LARGE SCALE GENOMIC DNA]</scope>
    <source>
        <strain evidence="5">G3</strain>
    </source>
</reference>
<dbReference type="InterPro" id="IPR011009">
    <property type="entry name" value="Kinase-like_dom_sf"/>
</dbReference>
<accession>A2EFL8</accession>
<proteinExistence type="predicted"/>
<evidence type="ECO:0000313" key="6">
    <source>
        <dbReference type="Proteomes" id="UP000001542"/>
    </source>
</evidence>
<dbReference type="InterPro" id="IPR017441">
    <property type="entry name" value="Protein_kinase_ATP_BS"/>
</dbReference>
<evidence type="ECO:0000256" key="1">
    <source>
        <dbReference type="ARBA" id="ARBA00022741"/>
    </source>
</evidence>
<organism evidence="5 6">
    <name type="scientific">Trichomonas vaginalis (strain ATCC PRA-98 / G3)</name>
    <dbReference type="NCBI Taxonomy" id="412133"/>
    <lineage>
        <taxon>Eukaryota</taxon>
        <taxon>Metamonada</taxon>
        <taxon>Parabasalia</taxon>
        <taxon>Trichomonadida</taxon>
        <taxon>Trichomonadidae</taxon>
        <taxon>Trichomonas</taxon>
    </lineage>
</organism>
<feature type="binding site" evidence="3">
    <location>
        <position position="58"/>
    </location>
    <ligand>
        <name>ATP</name>
        <dbReference type="ChEBI" id="CHEBI:30616"/>
    </ligand>
</feature>
<dbReference type="InParanoid" id="A2EFL8"/>
<dbReference type="SMART" id="SM00220">
    <property type="entry name" value="S_TKc"/>
    <property type="match status" value="1"/>
</dbReference>
<keyword evidence="1 3" id="KW-0547">Nucleotide-binding</keyword>
<dbReference type="GO" id="GO:0005737">
    <property type="term" value="C:cytoplasm"/>
    <property type="evidence" value="ECO:0000318"/>
    <property type="project" value="GO_Central"/>
</dbReference>
<evidence type="ECO:0000256" key="3">
    <source>
        <dbReference type="PROSITE-ProRule" id="PRU10141"/>
    </source>
</evidence>
<protein>
    <submittedName>
        <fullName evidence="5">TKL family protein kinase</fullName>
    </submittedName>
</protein>
<dbReference type="AlphaFoldDB" id="A2EFL8"/>
<keyword evidence="5" id="KW-0808">Transferase</keyword>
<dbReference type="STRING" id="5722.A2EFL8"/>
<sequence length="816" mass="93375">MGENPREIPKELFSLAKIFPQYVRKISEFSFDYEIGAGGYGVVHHGTDKVTGKEVAIKQLKRERLKDALEQKYVQEVFTTASCKDRFIVKLVGFTIEEPYSIIAEFLPKGPLSKVLYHRSHKERVLSPKQLTVIALGVATGLSHMRSIGLIHRDIKASNILLNEKNIPTIIDFGIAQFTNSTDTKPAGTAMYMAPEVFGNSRYNSSVDVFSFGMLLYEMSERHVAYNHYSKEELNQLAQNRNVYPEFSSRTPIELQNLITRCWGLPKDRPQPEEIYELFKTGQVSFNNFDKSKLPQIVQALLLEQQEYKRLIAIQMKPLLNIDEEVKRIRRRRESNASFHDLPSSLDRNTINWAALTQYNSPDFIPTFKHSITKFRTEDLAKLFNTTSPVFVSGSPELMEKTLECYRDVMISNIKFVDTCYKGQLIPRLPSATDGQIRVSLDILALIFEYKPESVSSELDQLITYYIQVRPEEMILLISHYVKHIYDIRAVSVLDNLLMNANVYENIDSGYYYLTLYFNIMGGNEIYAKERMQYIRPWVVQFTKSKSSKTAAMAYRVLTHLRPQPDEINFVTALEQLDDEVIQPELLQALFYVTDFPNSRRFAAKLIRLAKNDEVAFDVLCAFAATPANMKTVANDPSWYVYDGLPTITNSFKMLLYLFTVPEVKDTVRNSPHFPRLLLKIARTADTFILTVFPSLIRRSSPDVALLNELDQNGFLEVFFQRTAESGDETAIYNAITFTATVGSICFVPSLVPQIGRLKGFMTNNNFLPSVITIMPTISALKECKPHLSDLCPYFTNLLQYKSYAHIAQTFLANMK</sequence>
<gene>
    <name evidence="5" type="ORF">TVAG_487370</name>
</gene>
<dbReference type="PROSITE" id="PS00107">
    <property type="entry name" value="PROTEIN_KINASE_ATP"/>
    <property type="match status" value="1"/>
</dbReference>
<keyword evidence="5" id="KW-0418">Kinase</keyword>